<dbReference type="AlphaFoldDB" id="A0A927R8G4"/>
<comment type="caution">
    <text evidence="2">The sequence shown here is derived from an EMBL/GenBank/DDBJ whole genome shotgun (WGS) entry which is preliminary data.</text>
</comment>
<gene>
    <name evidence="2" type="ORF">H4W31_006047</name>
</gene>
<dbReference type="Proteomes" id="UP000649753">
    <property type="component" value="Unassembled WGS sequence"/>
</dbReference>
<evidence type="ECO:0000313" key="2">
    <source>
        <dbReference type="EMBL" id="MBE1490409.1"/>
    </source>
</evidence>
<sequence>MPRPQRPPVGEILSAMPELAPYGRQAACLDAEPGAPGIHDSSLGGPLLWPREDPWPTCSVPDEDEPSGLPAVAMVPVAQIFARDVPGPWWPEGLDLLQILWCPTSHWDPPRNQAEGSPTIELRWRHTADIGDILAAPPEPARRDDQDN</sequence>
<dbReference type="Gene3D" id="2.30.320.10">
    <property type="entry name" value="YwqG-like"/>
    <property type="match status" value="1"/>
</dbReference>
<feature type="region of interest" description="Disordered" evidence="1">
    <location>
        <begin position="31"/>
        <end position="54"/>
    </location>
</feature>
<evidence type="ECO:0000256" key="1">
    <source>
        <dbReference type="SAM" id="MobiDB-lite"/>
    </source>
</evidence>
<evidence type="ECO:0008006" key="4">
    <source>
        <dbReference type="Google" id="ProtNLM"/>
    </source>
</evidence>
<dbReference type="EMBL" id="JADBEB010000001">
    <property type="protein sequence ID" value="MBE1490409.1"/>
    <property type="molecule type" value="Genomic_DNA"/>
</dbReference>
<evidence type="ECO:0000313" key="3">
    <source>
        <dbReference type="Proteomes" id="UP000649753"/>
    </source>
</evidence>
<protein>
    <recommendedName>
        <fullName evidence="4">DUF1963 domain-containing protein</fullName>
    </recommendedName>
</protein>
<accession>A0A927R8G4</accession>
<keyword evidence="3" id="KW-1185">Reference proteome</keyword>
<name>A0A927R8G4_9ACTN</name>
<proteinExistence type="predicted"/>
<organism evidence="2 3">
    <name type="scientific">Plantactinospora soyae</name>
    <dbReference type="NCBI Taxonomy" id="1544732"/>
    <lineage>
        <taxon>Bacteria</taxon>
        <taxon>Bacillati</taxon>
        <taxon>Actinomycetota</taxon>
        <taxon>Actinomycetes</taxon>
        <taxon>Micromonosporales</taxon>
        <taxon>Micromonosporaceae</taxon>
        <taxon>Plantactinospora</taxon>
    </lineage>
</organism>
<reference evidence="2" key="1">
    <citation type="submission" date="2020-10" db="EMBL/GenBank/DDBJ databases">
        <title>Sequencing the genomes of 1000 actinobacteria strains.</title>
        <authorList>
            <person name="Klenk H.-P."/>
        </authorList>
    </citation>
    <scope>NUCLEOTIDE SEQUENCE</scope>
    <source>
        <strain evidence="2">DSM 46832</strain>
    </source>
</reference>
<dbReference type="RefSeq" id="WP_225945754.1">
    <property type="nucleotide sequence ID" value="NZ_JADBEB010000001.1"/>
</dbReference>